<dbReference type="InterPro" id="IPR000133">
    <property type="entry name" value="ER_ret_rcpt"/>
</dbReference>
<keyword evidence="8 11" id="KW-1133">Transmembrane helix</keyword>
<evidence type="ECO:0000256" key="3">
    <source>
        <dbReference type="ARBA" id="ARBA00022448"/>
    </source>
</evidence>
<keyword evidence="5" id="KW-0256">Endoplasmic reticulum</keyword>
<evidence type="ECO:0000256" key="10">
    <source>
        <dbReference type="ARBA" id="ARBA00023170"/>
    </source>
</evidence>
<dbReference type="GO" id="GO:0005789">
    <property type="term" value="C:endoplasmic reticulum membrane"/>
    <property type="evidence" value="ECO:0007669"/>
    <property type="project" value="UniProtKB-SubCell"/>
</dbReference>
<evidence type="ECO:0000256" key="6">
    <source>
        <dbReference type="ARBA" id="ARBA00022892"/>
    </source>
</evidence>
<evidence type="ECO:0000256" key="8">
    <source>
        <dbReference type="ARBA" id="ARBA00022989"/>
    </source>
</evidence>
<keyword evidence="9 11" id="KW-0472">Membrane</keyword>
<dbReference type="EMBL" id="JANEYG010000057">
    <property type="protein sequence ID" value="KAJ8915167.1"/>
    <property type="molecule type" value="Genomic_DNA"/>
</dbReference>
<keyword evidence="3" id="KW-0813">Transport</keyword>
<comment type="caution">
    <text evidence="12">The sequence shown here is derived from an EMBL/GenBank/DDBJ whole genome shotgun (WGS) entry which is preliminary data.</text>
</comment>
<dbReference type="GO" id="GO:0016192">
    <property type="term" value="P:vesicle-mediated transport"/>
    <property type="evidence" value="ECO:0007669"/>
    <property type="project" value="UniProtKB-KW"/>
</dbReference>
<protein>
    <submittedName>
        <fullName evidence="12">Uncharacterized protein</fullName>
    </submittedName>
</protein>
<dbReference type="PRINTS" id="PR00660">
    <property type="entry name" value="ERLUMENR"/>
</dbReference>
<feature type="transmembrane region" description="Helical" evidence="11">
    <location>
        <begin position="152"/>
        <end position="172"/>
    </location>
</feature>
<keyword evidence="4 11" id="KW-0812">Transmembrane</keyword>
<keyword evidence="10" id="KW-0675">Receptor</keyword>
<evidence type="ECO:0000256" key="9">
    <source>
        <dbReference type="ARBA" id="ARBA00023136"/>
    </source>
</evidence>
<dbReference type="GO" id="GO:0046923">
    <property type="term" value="F:ER retention sequence binding"/>
    <property type="evidence" value="ECO:0007669"/>
    <property type="project" value="InterPro"/>
</dbReference>
<evidence type="ECO:0000313" key="13">
    <source>
        <dbReference type="Proteomes" id="UP001159042"/>
    </source>
</evidence>
<feature type="transmembrane region" description="Helical" evidence="11">
    <location>
        <begin position="87"/>
        <end position="104"/>
    </location>
</feature>
<dbReference type="AlphaFoldDB" id="A0AAV8VLI2"/>
<feature type="transmembrane region" description="Helical" evidence="11">
    <location>
        <begin position="116"/>
        <end position="137"/>
    </location>
</feature>
<feature type="transmembrane region" description="Helical" evidence="11">
    <location>
        <begin position="184"/>
        <end position="205"/>
    </location>
</feature>
<feature type="transmembrane region" description="Helical" evidence="11">
    <location>
        <begin position="211"/>
        <end position="232"/>
    </location>
</feature>
<sequence>MFSDTTDNVTQVIVVKYFMSGPHFNSFSLLADVSHLLSILTIFTTLIRTKSCGGFSAKTQLLFFITYSSKYTNVGVYISTYETTLNIFYISSHFVVILLMLVIFRKSYRCQEDDYMTEFLLIISMACSFWLCKIQFIRLEPDDSEAWITEGLWVFSITLELAAIVPQLQMLMRKREVERNVFQYVLLVVIYTTFLHFGWVYHYFVNKRLDAVSAAGYCFSMSIIAFVLLVSVKVKDITLWVKVLINNKPQYLVKNIFFISGDTPRNEVLKENKINSGLILPETV</sequence>
<evidence type="ECO:0000256" key="5">
    <source>
        <dbReference type="ARBA" id="ARBA00022824"/>
    </source>
</evidence>
<dbReference type="GO" id="GO:0006621">
    <property type="term" value="P:protein retention in ER lumen"/>
    <property type="evidence" value="ECO:0007669"/>
    <property type="project" value="InterPro"/>
</dbReference>
<dbReference type="PANTHER" id="PTHR10585">
    <property type="entry name" value="ER LUMEN PROTEIN RETAINING RECEPTOR"/>
    <property type="match status" value="1"/>
</dbReference>
<comment type="subcellular location">
    <subcellularLocation>
        <location evidence="1">Endoplasmic reticulum membrane</location>
        <topology evidence="1">Multi-pass membrane protein</topology>
    </subcellularLocation>
</comment>
<accession>A0AAV8VLI2</accession>
<dbReference type="GO" id="GO:0015031">
    <property type="term" value="P:protein transport"/>
    <property type="evidence" value="ECO:0007669"/>
    <property type="project" value="UniProtKB-KW"/>
</dbReference>
<feature type="transmembrane region" description="Helical" evidence="11">
    <location>
        <begin position="27"/>
        <end position="49"/>
    </location>
</feature>
<gene>
    <name evidence="12" type="ORF">NQ315_000419</name>
</gene>
<evidence type="ECO:0000256" key="1">
    <source>
        <dbReference type="ARBA" id="ARBA00004477"/>
    </source>
</evidence>
<feature type="transmembrane region" description="Helical" evidence="11">
    <location>
        <begin position="61"/>
        <end position="81"/>
    </location>
</feature>
<keyword evidence="6" id="KW-0931">ER-Golgi transport</keyword>
<name>A0AAV8VLI2_9CUCU</name>
<dbReference type="Pfam" id="PF00810">
    <property type="entry name" value="ER_lumen_recept"/>
    <property type="match status" value="1"/>
</dbReference>
<evidence type="ECO:0000256" key="2">
    <source>
        <dbReference type="ARBA" id="ARBA00010120"/>
    </source>
</evidence>
<comment type="similarity">
    <text evidence="2">Belongs to the ERD2 family.</text>
</comment>
<evidence type="ECO:0000256" key="4">
    <source>
        <dbReference type="ARBA" id="ARBA00022692"/>
    </source>
</evidence>
<evidence type="ECO:0000256" key="11">
    <source>
        <dbReference type="SAM" id="Phobius"/>
    </source>
</evidence>
<proteinExistence type="inferred from homology"/>
<evidence type="ECO:0000256" key="7">
    <source>
        <dbReference type="ARBA" id="ARBA00022927"/>
    </source>
</evidence>
<keyword evidence="7" id="KW-0653">Protein transport</keyword>
<organism evidence="12 13">
    <name type="scientific">Exocentrus adspersus</name>
    <dbReference type="NCBI Taxonomy" id="1586481"/>
    <lineage>
        <taxon>Eukaryota</taxon>
        <taxon>Metazoa</taxon>
        <taxon>Ecdysozoa</taxon>
        <taxon>Arthropoda</taxon>
        <taxon>Hexapoda</taxon>
        <taxon>Insecta</taxon>
        <taxon>Pterygota</taxon>
        <taxon>Neoptera</taxon>
        <taxon>Endopterygota</taxon>
        <taxon>Coleoptera</taxon>
        <taxon>Polyphaga</taxon>
        <taxon>Cucujiformia</taxon>
        <taxon>Chrysomeloidea</taxon>
        <taxon>Cerambycidae</taxon>
        <taxon>Lamiinae</taxon>
        <taxon>Acanthocinini</taxon>
        <taxon>Exocentrus</taxon>
    </lineage>
</organism>
<reference evidence="12 13" key="1">
    <citation type="journal article" date="2023" name="Insect Mol. Biol.">
        <title>Genome sequencing provides insights into the evolution of gene families encoding plant cell wall-degrading enzymes in longhorned beetles.</title>
        <authorList>
            <person name="Shin N.R."/>
            <person name="Okamura Y."/>
            <person name="Kirsch R."/>
            <person name="Pauchet Y."/>
        </authorList>
    </citation>
    <scope>NUCLEOTIDE SEQUENCE [LARGE SCALE GENOMIC DNA]</scope>
    <source>
        <strain evidence="12">EAD_L_NR</strain>
    </source>
</reference>
<keyword evidence="13" id="KW-1185">Reference proteome</keyword>
<evidence type="ECO:0000313" key="12">
    <source>
        <dbReference type="EMBL" id="KAJ8915167.1"/>
    </source>
</evidence>
<dbReference type="Proteomes" id="UP001159042">
    <property type="component" value="Unassembled WGS sequence"/>
</dbReference>